<evidence type="ECO:0000313" key="2">
    <source>
        <dbReference type="Proteomes" id="UP001500929"/>
    </source>
</evidence>
<gene>
    <name evidence="1" type="ORF">GCM10009851_32970</name>
</gene>
<protein>
    <submittedName>
        <fullName evidence="1">Abi family protein</fullName>
    </submittedName>
</protein>
<dbReference type="EMBL" id="BAAAQY010000011">
    <property type="protein sequence ID" value="GAA2245124.1"/>
    <property type="molecule type" value="Genomic_DNA"/>
</dbReference>
<proteinExistence type="predicted"/>
<organism evidence="1 2">
    <name type="scientific">Herbiconiux moechotypicola</name>
    <dbReference type="NCBI Taxonomy" id="637393"/>
    <lineage>
        <taxon>Bacteria</taxon>
        <taxon>Bacillati</taxon>
        <taxon>Actinomycetota</taxon>
        <taxon>Actinomycetes</taxon>
        <taxon>Micrococcales</taxon>
        <taxon>Microbacteriaceae</taxon>
        <taxon>Herbiconiux</taxon>
    </lineage>
</organism>
<keyword evidence="2" id="KW-1185">Reference proteome</keyword>
<evidence type="ECO:0000313" key="1">
    <source>
        <dbReference type="EMBL" id="GAA2245124.1"/>
    </source>
</evidence>
<accession>A0ABN3E0D7</accession>
<comment type="caution">
    <text evidence="1">The sequence shown here is derived from an EMBL/GenBank/DDBJ whole genome shotgun (WGS) entry which is preliminary data.</text>
</comment>
<name>A0ABN3E0D7_9MICO</name>
<reference evidence="1 2" key="1">
    <citation type="journal article" date="2019" name="Int. J. Syst. Evol. Microbiol.">
        <title>The Global Catalogue of Microorganisms (GCM) 10K type strain sequencing project: providing services to taxonomists for standard genome sequencing and annotation.</title>
        <authorList>
            <consortium name="The Broad Institute Genomics Platform"/>
            <consortium name="The Broad Institute Genome Sequencing Center for Infectious Disease"/>
            <person name="Wu L."/>
            <person name="Ma J."/>
        </authorList>
    </citation>
    <scope>NUCLEOTIDE SEQUENCE [LARGE SCALE GENOMIC DNA]</scope>
    <source>
        <strain evidence="1 2">JCM 16117</strain>
    </source>
</reference>
<sequence>MATIPPVRFARYRLACDRTEVEPIALYRWAASVALAVFDDLATVEIAMRSAMARELASEFGLEWYRRTDILDDGTAALVGEAWRRGRLAQLTGTTDVIHGKLVATLMFGFWVKLLGRGAYRGSGTERRRVIYDSVLWKPALRRAFPHVADLDRARVETAARRVQALRNRIAHHEHIIWGVPLPGEMNVDGSPVRLPLREAHDTLVGLAGYVDAGLEGWLRQYSQVETRLELCPVESVARSL</sequence>
<dbReference type="Proteomes" id="UP001500929">
    <property type="component" value="Unassembled WGS sequence"/>
</dbReference>